<dbReference type="AlphaFoldDB" id="A0A3M6UCD8"/>
<evidence type="ECO:0000313" key="2">
    <source>
        <dbReference type="Proteomes" id="UP000275408"/>
    </source>
</evidence>
<organism evidence="1 2">
    <name type="scientific">Pocillopora damicornis</name>
    <name type="common">Cauliflower coral</name>
    <name type="synonym">Millepora damicornis</name>
    <dbReference type="NCBI Taxonomy" id="46731"/>
    <lineage>
        <taxon>Eukaryota</taxon>
        <taxon>Metazoa</taxon>
        <taxon>Cnidaria</taxon>
        <taxon>Anthozoa</taxon>
        <taxon>Hexacorallia</taxon>
        <taxon>Scleractinia</taxon>
        <taxon>Astrocoeniina</taxon>
        <taxon>Pocilloporidae</taxon>
        <taxon>Pocillopora</taxon>
    </lineage>
</organism>
<evidence type="ECO:0000313" key="1">
    <source>
        <dbReference type="EMBL" id="RMX51098.1"/>
    </source>
</evidence>
<dbReference type="EMBL" id="RCHS01001826">
    <property type="protein sequence ID" value="RMX51098.1"/>
    <property type="molecule type" value="Genomic_DNA"/>
</dbReference>
<keyword evidence="2" id="KW-1185">Reference proteome</keyword>
<protein>
    <submittedName>
        <fullName evidence="1">Uncharacterized protein</fullName>
    </submittedName>
</protein>
<gene>
    <name evidence="1" type="ORF">pdam_00020137</name>
</gene>
<comment type="caution">
    <text evidence="1">The sequence shown here is derived from an EMBL/GenBank/DDBJ whole genome shotgun (WGS) entry which is preliminary data.</text>
</comment>
<name>A0A3M6UCD8_POCDA</name>
<proteinExistence type="predicted"/>
<dbReference type="Proteomes" id="UP000275408">
    <property type="component" value="Unassembled WGS sequence"/>
</dbReference>
<reference evidence="1 2" key="1">
    <citation type="journal article" date="2018" name="Sci. Rep.">
        <title>Comparative analysis of the Pocillopora damicornis genome highlights role of immune system in coral evolution.</title>
        <authorList>
            <person name="Cunning R."/>
            <person name="Bay R.A."/>
            <person name="Gillette P."/>
            <person name="Baker A.C."/>
            <person name="Traylor-Knowles N."/>
        </authorList>
    </citation>
    <scope>NUCLEOTIDE SEQUENCE [LARGE SCALE GENOMIC DNA]</scope>
    <source>
        <strain evidence="1">RSMAS</strain>
        <tissue evidence="1">Whole animal</tissue>
    </source>
</reference>
<sequence length="69" mass="7458">MALCTKRGVCTKSNNSLACLATTDLTIGLIVQPLTVTSFSLMHIGSRIQTVTCTLINSNRTIIDCKNTR</sequence>
<accession>A0A3M6UCD8</accession>